<comment type="caution">
    <text evidence="2">The sequence shown here is derived from an EMBL/GenBank/DDBJ whole genome shotgun (WGS) entry which is preliminary data.</text>
</comment>
<reference evidence="2 3" key="1">
    <citation type="submission" date="2014-12" db="EMBL/GenBank/DDBJ databases">
        <title>Draft Genome Sequence of Pseudoalteromonas luteoviolacea HI1.</title>
        <authorList>
            <person name="Asahina A.Y."/>
            <person name="Hadfield M.G."/>
        </authorList>
    </citation>
    <scope>NUCLEOTIDE SEQUENCE [LARGE SCALE GENOMIC DNA]</scope>
    <source>
        <strain evidence="2 3">HI1</strain>
    </source>
</reference>
<keyword evidence="1" id="KW-0472">Membrane</keyword>
<organism evidence="2 3">
    <name type="scientific">Pseudoalteromonas luteoviolacea</name>
    <dbReference type="NCBI Taxonomy" id="43657"/>
    <lineage>
        <taxon>Bacteria</taxon>
        <taxon>Pseudomonadati</taxon>
        <taxon>Pseudomonadota</taxon>
        <taxon>Gammaproteobacteria</taxon>
        <taxon>Alteromonadales</taxon>
        <taxon>Pseudoalteromonadaceae</taxon>
        <taxon>Pseudoalteromonas</taxon>
    </lineage>
</organism>
<dbReference type="AlphaFoldDB" id="A0A0C1MPK4"/>
<protein>
    <submittedName>
        <fullName evidence="2">Uncharacterized protein</fullName>
    </submittedName>
</protein>
<accession>A0A0C1MPK4</accession>
<dbReference type="Proteomes" id="UP000031327">
    <property type="component" value="Unassembled WGS sequence"/>
</dbReference>
<keyword evidence="1" id="KW-0812">Transmembrane</keyword>
<gene>
    <name evidence="2" type="ORF">JF50_11375</name>
</gene>
<keyword evidence="1" id="KW-1133">Transmembrane helix</keyword>
<evidence type="ECO:0000313" key="2">
    <source>
        <dbReference type="EMBL" id="KID56538.1"/>
    </source>
</evidence>
<dbReference type="EMBL" id="JWIC01000006">
    <property type="protein sequence ID" value="KID56538.1"/>
    <property type="molecule type" value="Genomic_DNA"/>
</dbReference>
<evidence type="ECO:0000313" key="3">
    <source>
        <dbReference type="Proteomes" id="UP000031327"/>
    </source>
</evidence>
<name>A0A0C1MPK4_9GAMM</name>
<evidence type="ECO:0000256" key="1">
    <source>
        <dbReference type="SAM" id="Phobius"/>
    </source>
</evidence>
<feature type="transmembrane region" description="Helical" evidence="1">
    <location>
        <begin position="12"/>
        <end position="35"/>
    </location>
</feature>
<sequence length="98" mass="10917">MNDRSIKLTAKVILVILCIILLIPAGFSIYGIYFALTDNGPNSHEGYIGAGLVSFWSGLIWAPYLFILYKSKSYTRKNFKLICSIPVVVLVLCFLIAI</sequence>
<feature type="transmembrane region" description="Helical" evidence="1">
    <location>
        <begin position="47"/>
        <end position="67"/>
    </location>
</feature>
<proteinExistence type="predicted"/>
<feature type="transmembrane region" description="Helical" evidence="1">
    <location>
        <begin position="79"/>
        <end position="97"/>
    </location>
</feature>